<comment type="caution">
    <text evidence="1">The sequence shown here is derived from an EMBL/GenBank/DDBJ whole genome shotgun (WGS) entry which is preliminary data.</text>
</comment>
<gene>
    <name evidence="1" type="ORF">MENTE1834_LOCUS1994</name>
</gene>
<protein>
    <submittedName>
        <fullName evidence="1">Uncharacterized protein</fullName>
    </submittedName>
</protein>
<dbReference type="Proteomes" id="UP001497535">
    <property type="component" value="Unassembled WGS sequence"/>
</dbReference>
<dbReference type="EMBL" id="CAVMJV010000001">
    <property type="protein sequence ID" value="CAK5011703.1"/>
    <property type="molecule type" value="Genomic_DNA"/>
</dbReference>
<keyword evidence="2" id="KW-1185">Reference proteome</keyword>
<proteinExistence type="predicted"/>
<evidence type="ECO:0000313" key="1">
    <source>
        <dbReference type="EMBL" id="CAK5011703.1"/>
    </source>
</evidence>
<organism evidence="1 2">
    <name type="scientific">Meloidogyne enterolobii</name>
    <name type="common">Root-knot nematode worm</name>
    <name type="synonym">Meloidogyne mayaguensis</name>
    <dbReference type="NCBI Taxonomy" id="390850"/>
    <lineage>
        <taxon>Eukaryota</taxon>
        <taxon>Metazoa</taxon>
        <taxon>Ecdysozoa</taxon>
        <taxon>Nematoda</taxon>
        <taxon>Chromadorea</taxon>
        <taxon>Rhabditida</taxon>
        <taxon>Tylenchina</taxon>
        <taxon>Tylenchomorpha</taxon>
        <taxon>Tylenchoidea</taxon>
        <taxon>Meloidogynidae</taxon>
        <taxon>Meloidogyninae</taxon>
        <taxon>Meloidogyne</taxon>
    </lineage>
</organism>
<evidence type="ECO:0000313" key="2">
    <source>
        <dbReference type="Proteomes" id="UP001497535"/>
    </source>
</evidence>
<accession>A0ACB0XPS0</accession>
<sequence>MDIGKTMPFFNNLDLSDKICLITQITLPLSILLSSYYSYTKKYNTVIVPSGLSMAFGFSGDYYKGDETIAKLSKKVFTDSMEPFNRVQLTEEEYVLLRAIIFCHSFTDGLSKQGKELLLNESEKYSKILMKMLQNRHGEIAGARRYAECVHLAEICLYYGYQNSLFLNYLANVYERDRFQNAMPEAFVNICLRNRIK</sequence>
<name>A0ACB0XPS0_MELEN</name>
<reference evidence="1" key="1">
    <citation type="submission" date="2023-11" db="EMBL/GenBank/DDBJ databases">
        <authorList>
            <person name="Poullet M."/>
        </authorList>
    </citation>
    <scope>NUCLEOTIDE SEQUENCE</scope>
    <source>
        <strain evidence="1">E1834</strain>
    </source>
</reference>